<dbReference type="AlphaFoldDB" id="A0AAX6NCG0"/>
<gene>
    <name evidence="2" type="ORF">O0Q50_19495</name>
</gene>
<comment type="caution">
    <text evidence="2">The sequence shown here is derived from an EMBL/GenBank/DDBJ whole genome shotgun (WGS) entry which is preliminary data.</text>
</comment>
<dbReference type="Proteomes" id="UP001269400">
    <property type="component" value="Unassembled WGS sequence"/>
</dbReference>
<protein>
    <recommendedName>
        <fullName evidence="4">Lipoprotein</fullName>
    </recommendedName>
</protein>
<keyword evidence="1" id="KW-0732">Signal</keyword>
<dbReference type="RefSeq" id="WP_316910588.1">
    <property type="nucleotide sequence ID" value="NZ_JAPTGD010000002.1"/>
</dbReference>
<dbReference type="EMBL" id="JAPTGD010000002">
    <property type="protein sequence ID" value="MDU9693360.1"/>
    <property type="molecule type" value="Genomic_DNA"/>
</dbReference>
<organism evidence="2 3">
    <name type="scientific">Priestia aryabhattai</name>
    <name type="common">Bacillus aryabhattai</name>
    <dbReference type="NCBI Taxonomy" id="412384"/>
    <lineage>
        <taxon>Bacteria</taxon>
        <taxon>Bacillati</taxon>
        <taxon>Bacillota</taxon>
        <taxon>Bacilli</taxon>
        <taxon>Bacillales</taxon>
        <taxon>Bacillaceae</taxon>
        <taxon>Priestia</taxon>
    </lineage>
</organism>
<reference evidence="2" key="1">
    <citation type="journal article" date="2022" name="J Environ Chem Eng">
        <title>Biodegradation of petroleum oil using a constructed nonpathogenic and heavy metal-tolerant bacterial consortium isolated from marine sponges.</title>
        <authorList>
            <person name="Dechsakulwatana C."/>
            <person name="Rungsihiranrut A."/>
            <person name="Muangchinda C."/>
            <person name="Ningthoujam R."/>
            <person name="Klankeo P."/>
            <person name="Pinyakong O."/>
        </authorList>
    </citation>
    <scope>NUCLEOTIDE SEQUENCE</scope>
    <source>
        <strain evidence="2">TL01-2</strain>
    </source>
</reference>
<dbReference type="PROSITE" id="PS51257">
    <property type="entry name" value="PROKAR_LIPOPROTEIN"/>
    <property type="match status" value="1"/>
</dbReference>
<reference evidence="2" key="2">
    <citation type="submission" date="2022-12" db="EMBL/GenBank/DDBJ databases">
        <authorList>
            <person name="Dechsakulwatana C."/>
            <person name="Rungsihiranrut A."/>
            <person name="Muangchinda C."/>
            <person name="Ningthoujam R."/>
            <person name="Klankeo P."/>
            <person name="Pinyakong O."/>
        </authorList>
    </citation>
    <scope>NUCLEOTIDE SEQUENCE</scope>
    <source>
        <strain evidence="2">TL01-2</strain>
    </source>
</reference>
<evidence type="ECO:0000313" key="3">
    <source>
        <dbReference type="Proteomes" id="UP001269400"/>
    </source>
</evidence>
<evidence type="ECO:0000313" key="2">
    <source>
        <dbReference type="EMBL" id="MDU9693360.1"/>
    </source>
</evidence>
<evidence type="ECO:0008006" key="4">
    <source>
        <dbReference type="Google" id="ProtNLM"/>
    </source>
</evidence>
<evidence type="ECO:0000256" key="1">
    <source>
        <dbReference type="SAM" id="SignalP"/>
    </source>
</evidence>
<proteinExistence type="predicted"/>
<sequence length="110" mass="12802">MKKSLFCFFMFLIIFSGCSKDLPTYKLEKNADSITINGSEYAVHKLKYKNQLYLSEGEQEVTPDKYDNLKLGKQIGKTKDDLKIYKVKGDDQRIALKGFMFPVTFFKHKN</sequence>
<accession>A0AAX6NCG0</accession>
<feature type="signal peptide" evidence="1">
    <location>
        <begin position="1"/>
        <end position="19"/>
    </location>
</feature>
<feature type="chain" id="PRO_5043904234" description="Lipoprotein" evidence="1">
    <location>
        <begin position="20"/>
        <end position="110"/>
    </location>
</feature>
<name>A0AAX6NCG0_PRIAR</name>